<evidence type="ECO:0000256" key="1">
    <source>
        <dbReference type="SAM" id="SignalP"/>
    </source>
</evidence>
<gene>
    <name evidence="2" type="ORF">EZS28_052570</name>
</gene>
<reference evidence="2 3" key="1">
    <citation type="submission" date="2019-03" db="EMBL/GenBank/DDBJ databases">
        <title>Single cell metagenomics reveals metabolic interactions within the superorganism composed of flagellate Streblomastix strix and complex community of Bacteroidetes bacteria on its surface.</title>
        <authorList>
            <person name="Treitli S.C."/>
            <person name="Kolisko M."/>
            <person name="Husnik F."/>
            <person name="Keeling P."/>
            <person name="Hampl V."/>
        </authorList>
    </citation>
    <scope>NUCLEOTIDE SEQUENCE [LARGE SCALE GENOMIC DNA]</scope>
    <source>
        <strain evidence="2">ST1C</strain>
    </source>
</reference>
<name>A0A5J4S1L0_9EUKA</name>
<evidence type="ECO:0000313" key="2">
    <source>
        <dbReference type="EMBL" id="KAA6339974.1"/>
    </source>
</evidence>
<organism evidence="2 3">
    <name type="scientific">Streblomastix strix</name>
    <dbReference type="NCBI Taxonomy" id="222440"/>
    <lineage>
        <taxon>Eukaryota</taxon>
        <taxon>Metamonada</taxon>
        <taxon>Preaxostyla</taxon>
        <taxon>Oxymonadida</taxon>
        <taxon>Streblomastigidae</taxon>
        <taxon>Streblomastix</taxon>
    </lineage>
</organism>
<keyword evidence="1" id="KW-0732">Signal</keyword>
<dbReference type="AlphaFoldDB" id="A0A5J4S1L0"/>
<accession>A0A5J4S1L0</accession>
<protein>
    <submittedName>
        <fullName evidence="2">Uncharacterized protein</fullName>
    </submittedName>
</protein>
<dbReference type="Proteomes" id="UP000324800">
    <property type="component" value="Unassembled WGS sequence"/>
</dbReference>
<proteinExistence type="predicted"/>
<sequence>MSVTWESGMFWLFLNPVNAAPLWKANVSRCFAGTTIGRVEQKNRRLLRHAFDALYPHILAAAPIIIQFLTEIINVQHHKQDSSILMEIVLQQVFKQSNQQSIQLM</sequence>
<comment type="caution">
    <text evidence="2">The sequence shown here is derived from an EMBL/GenBank/DDBJ whole genome shotgun (WGS) entry which is preliminary data.</text>
</comment>
<dbReference type="EMBL" id="SNRW01041006">
    <property type="protein sequence ID" value="KAA6339974.1"/>
    <property type="molecule type" value="Genomic_DNA"/>
</dbReference>
<evidence type="ECO:0000313" key="3">
    <source>
        <dbReference type="Proteomes" id="UP000324800"/>
    </source>
</evidence>
<feature type="signal peptide" evidence="1">
    <location>
        <begin position="1"/>
        <end position="19"/>
    </location>
</feature>
<feature type="chain" id="PRO_5023840255" evidence="1">
    <location>
        <begin position="20"/>
        <end position="105"/>
    </location>
</feature>